<dbReference type="Proteomes" id="UP001152797">
    <property type="component" value="Unassembled WGS sequence"/>
</dbReference>
<dbReference type="SUPFAM" id="SSF48371">
    <property type="entry name" value="ARM repeat"/>
    <property type="match status" value="1"/>
</dbReference>
<sequence>MIIAFRGTDNLENFFTDLDIKLIPYLPGQGHVHQGFFKAFQALQPLLDDVLQPGKILLFTGHSLGGALATLSALHAAASGRSIQCVTFGCPKVGDEDFARFYMQQVPQTCRYVNKFDPVPRLLHNSARPRDDADLFHWMLSKLIKSPQAQLAGGEYAHVCDAVQLDSGAMSSVNHWRAVAACVGWLTGRAGEDRRQEAWRKALVPHDVSIYKQNFEQKPSFNFDSMNMKDLQLLLQIVRRCPSPMLVAAAAAAGLAILMLWRMKATEAASPELRRWETELQTAADSRSCDASQAQLELDLAADKEDLCQQLDVLCRATAAAIQAAPGEGDPLHHLDPWRRLAPLIGRFLWNSSSWPGEWLELLPSIHHFQDLALDMEGEATLAWAPDSFEARVTLAFSEKLRGNQLPEAAREWFTSYGLLVPELPKCLEALDYDSPESNSRRTAVKTMVALMAEFMHSWPPALLVATLRRINRIAATDSNKEVRDFAAESLAEANSLVGLRPLLSCSQHQDPKLRRHATKLLKDIWEHSLLGPGWVIEELQQLHFDAHYSDAAEEALSYLRSQSPELVELLHDPSGLGVFASGASMAAPVAVD</sequence>
<dbReference type="SUPFAM" id="SSF53474">
    <property type="entry name" value="alpha/beta-Hydrolases"/>
    <property type="match status" value="1"/>
</dbReference>
<dbReference type="InterPro" id="IPR002921">
    <property type="entry name" value="Fungal_lipase-type"/>
</dbReference>
<dbReference type="AlphaFoldDB" id="A0A9P1DGU5"/>
<evidence type="ECO:0000313" key="2">
    <source>
        <dbReference type="EMBL" id="CAI4010179.1"/>
    </source>
</evidence>
<evidence type="ECO:0000313" key="4">
    <source>
        <dbReference type="Proteomes" id="UP001152797"/>
    </source>
</evidence>
<dbReference type="GO" id="GO:0006629">
    <property type="term" value="P:lipid metabolic process"/>
    <property type="evidence" value="ECO:0007669"/>
    <property type="project" value="InterPro"/>
</dbReference>
<dbReference type="OrthoDB" id="345705at2759"/>
<dbReference type="Gene3D" id="1.25.10.10">
    <property type="entry name" value="Leucine-rich Repeat Variant"/>
    <property type="match status" value="1"/>
</dbReference>
<dbReference type="Gene3D" id="3.40.50.1820">
    <property type="entry name" value="alpha/beta hydrolase"/>
    <property type="match status" value="1"/>
</dbReference>
<dbReference type="EMBL" id="CAMXCT010004735">
    <property type="protein sequence ID" value="CAI4010179.1"/>
    <property type="molecule type" value="Genomic_DNA"/>
</dbReference>
<reference evidence="2" key="1">
    <citation type="submission" date="2022-10" db="EMBL/GenBank/DDBJ databases">
        <authorList>
            <person name="Chen Y."/>
            <person name="Dougan E. K."/>
            <person name="Chan C."/>
            <person name="Rhodes N."/>
            <person name="Thang M."/>
        </authorList>
    </citation>
    <scope>NUCLEOTIDE SEQUENCE</scope>
</reference>
<dbReference type="CDD" id="cd00519">
    <property type="entry name" value="Lipase_3"/>
    <property type="match status" value="1"/>
</dbReference>
<dbReference type="PANTHER" id="PTHR45856">
    <property type="entry name" value="ALPHA/BETA-HYDROLASES SUPERFAMILY PROTEIN"/>
    <property type="match status" value="1"/>
</dbReference>
<organism evidence="2">
    <name type="scientific">Cladocopium goreaui</name>
    <dbReference type="NCBI Taxonomy" id="2562237"/>
    <lineage>
        <taxon>Eukaryota</taxon>
        <taxon>Sar</taxon>
        <taxon>Alveolata</taxon>
        <taxon>Dinophyceae</taxon>
        <taxon>Suessiales</taxon>
        <taxon>Symbiodiniaceae</taxon>
        <taxon>Cladocopium</taxon>
    </lineage>
</organism>
<dbReference type="EMBL" id="CAMXCT030004735">
    <property type="protein sequence ID" value="CAL4797491.1"/>
    <property type="molecule type" value="Genomic_DNA"/>
</dbReference>
<dbReference type="InterPro" id="IPR016024">
    <property type="entry name" value="ARM-type_fold"/>
</dbReference>
<accession>A0A9P1DGU5</accession>
<keyword evidence="4" id="KW-1185">Reference proteome</keyword>
<reference evidence="3 4" key="2">
    <citation type="submission" date="2024-05" db="EMBL/GenBank/DDBJ databases">
        <authorList>
            <person name="Chen Y."/>
            <person name="Shah S."/>
            <person name="Dougan E. K."/>
            <person name="Thang M."/>
            <person name="Chan C."/>
        </authorList>
    </citation>
    <scope>NUCLEOTIDE SEQUENCE [LARGE SCALE GENOMIC DNA]</scope>
</reference>
<feature type="domain" description="Fungal lipase-type" evidence="1">
    <location>
        <begin position="2"/>
        <end position="123"/>
    </location>
</feature>
<dbReference type="InterPro" id="IPR029058">
    <property type="entry name" value="AB_hydrolase_fold"/>
</dbReference>
<dbReference type="PANTHER" id="PTHR45856:SF24">
    <property type="entry name" value="FUNGAL LIPASE-LIKE DOMAIN-CONTAINING PROTEIN"/>
    <property type="match status" value="1"/>
</dbReference>
<dbReference type="InterPro" id="IPR011989">
    <property type="entry name" value="ARM-like"/>
</dbReference>
<dbReference type="InterPro" id="IPR051218">
    <property type="entry name" value="Sec_MonoDiacylglyc_Lipase"/>
</dbReference>
<dbReference type="EMBL" id="CAMXCT020004735">
    <property type="protein sequence ID" value="CAL1163554.1"/>
    <property type="molecule type" value="Genomic_DNA"/>
</dbReference>
<gene>
    <name evidence="2" type="ORF">C1SCF055_LOCUS35473</name>
</gene>
<protein>
    <submittedName>
        <fullName evidence="3">Fungal lipase-like domain-containing protein</fullName>
    </submittedName>
</protein>
<proteinExistence type="predicted"/>
<comment type="caution">
    <text evidence="2">The sequence shown here is derived from an EMBL/GenBank/DDBJ whole genome shotgun (WGS) entry which is preliminary data.</text>
</comment>
<dbReference type="Pfam" id="PF01764">
    <property type="entry name" value="Lipase_3"/>
    <property type="match status" value="1"/>
</dbReference>
<evidence type="ECO:0000313" key="3">
    <source>
        <dbReference type="EMBL" id="CAL4797491.1"/>
    </source>
</evidence>
<name>A0A9P1DGU5_9DINO</name>
<evidence type="ECO:0000259" key="1">
    <source>
        <dbReference type="Pfam" id="PF01764"/>
    </source>
</evidence>